<dbReference type="InterPro" id="IPR058208">
    <property type="entry name" value="PACE"/>
</dbReference>
<proteinExistence type="predicted"/>
<dbReference type="NCBIfam" id="NF033664">
    <property type="entry name" value="PACE_transport"/>
    <property type="match status" value="1"/>
</dbReference>
<accession>A0ABS7VAQ5</accession>
<evidence type="ECO:0000313" key="3">
    <source>
        <dbReference type="EMBL" id="MBZ6066476.1"/>
    </source>
</evidence>
<protein>
    <submittedName>
        <fullName evidence="3">PACE efflux transporter</fullName>
    </submittedName>
</protein>
<reference evidence="3 4" key="1">
    <citation type="submission" date="2021-09" db="EMBL/GenBank/DDBJ databases">
        <title>Aeromonas schubertii isolated from Asian sea bass.</title>
        <authorList>
            <person name="Pinpimai K."/>
        </authorList>
    </citation>
    <scope>NUCLEOTIDE SEQUENCE [LARGE SCALE GENOMIC DNA]</scope>
    <source>
        <strain evidence="3 4">CHULA2021a</strain>
    </source>
</reference>
<feature type="transmembrane region" description="Helical" evidence="1">
    <location>
        <begin position="107"/>
        <end position="128"/>
    </location>
</feature>
<keyword evidence="1" id="KW-0472">Membrane</keyword>
<comment type="caution">
    <text evidence="3">The sequence shown here is derived from an EMBL/GenBank/DDBJ whole genome shotgun (WGS) entry which is preliminary data.</text>
</comment>
<keyword evidence="1" id="KW-1133">Transmembrane helix</keyword>
<feature type="transmembrane region" description="Helical" evidence="1">
    <location>
        <begin position="37"/>
        <end position="57"/>
    </location>
</feature>
<dbReference type="Pfam" id="PF05232">
    <property type="entry name" value="BTP"/>
    <property type="match status" value="2"/>
</dbReference>
<sequence>MRNGSDRLRHTLGFELLGVALCAPLASWLLGLELGHTGVMAIGLTLIATVWNYGYNLMVDRWMARHLGRVEKRWHERLLHALGFEGGLLLISLPLIAWWLSLSLWQALLMDLGFALFYLVYAFFYNLAYDKIFPIPQST</sequence>
<keyword evidence="4" id="KW-1185">Reference proteome</keyword>
<name>A0ABS7VAQ5_9GAMM</name>
<gene>
    <name evidence="3" type="ORF">LA374_09700</name>
</gene>
<evidence type="ECO:0000256" key="1">
    <source>
        <dbReference type="SAM" id="Phobius"/>
    </source>
</evidence>
<organism evidence="3 4">
    <name type="scientific">Aeromonas schubertii</name>
    <dbReference type="NCBI Taxonomy" id="652"/>
    <lineage>
        <taxon>Bacteria</taxon>
        <taxon>Pseudomonadati</taxon>
        <taxon>Pseudomonadota</taxon>
        <taxon>Gammaproteobacteria</taxon>
        <taxon>Aeromonadales</taxon>
        <taxon>Aeromonadaceae</taxon>
        <taxon>Aeromonas</taxon>
    </lineage>
</organism>
<dbReference type="InterPro" id="IPR007896">
    <property type="entry name" value="BTP_bacteria"/>
</dbReference>
<dbReference type="Proteomes" id="UP000774958">
    <property type="component" value="Unassembled WGS sequence"/>
</dbReference>
<evidence type="ECO:0000313" key="4">
    <source>
        <dbReference type="Proteomes" id="UP000774958"/>
    </source>
</evidence>
<dbReference type="EMBL" id="JAIRBT010000010">
    <property type="protein sequence ID" value="MBZ6066476.1"/>
    <property type="molecule type" value="Genomic_DNA"/>
</dbReference>
<feature type="domain" description="Chlorhexidine efflux transporter" evidence="2">
    <location>
        <begin position="74"/>
        <end position="134"/>
    </location>
</feature>
<feature type="domain" description="Chlorhexidine efflux transporter" evidence="2">
    <location>
        <begin position="5"/>
        <end position="65"/>
    </location>
</feature>
<keyword evidence="1" id="KW-0812">Transmembrane</keyword>
<evidence type="ECO:0000259" key="2">
    <source>
        <dbReference type="Pfam" id="PF05232"/>
    </source>
</evidence>
<feature type="transmembrane region" description="Helical" evidence="1">
    <location>
        <begin position="12"/>
        <end position="31"/>
    </location>
</feature>
<feature type="transmembrane region" description="Helical" evidence="1">
    <location>
        <begin position="78"/>
        <end position="101"/>
    </location>
</feature>